<keyword evidence="4" id="KW-0677">Repeat</keyword>
<dbReference type="GO" id="GO:0008800">
    <property type="term" value="F:beta-lactamase activity"/>
    <property type="evidence" value="ECO:0007669"/>
    <property type="project" value="UniProtKB-UniRule"/>
</dbReference>
<comment type="catalytic activity">
    <reaction evidence="1 9">
        <text>a beta-lactam + H2O = a substituted beta-amino acid</text>
        <dbReference type="Rhea" id="RHEA:20401"/>
        <dbReference type="ChEBI" id="CHEBI:15377"/>
        <dbReference type="ChEBI" id="CHEBI:35627"/>
        <dbReference type="ChEBI" id="CHEBI:140347"/>
        <dbReference type="EC" id="3.5.2.6"/>
    </reaction>
</comment>
<comment type="function">
    <text evidence="9">Hydrolyzes 6-aminopenicillinic acid and 7-aminocephalosporanic acid (ACA) derivatives.</text>
</comment>
<dbReference type="RefSeq" id="WP_115551973.1">
    <property type="nucleotide sequence ID" value="NZ_CAOYUU010000022.1"/>
</dbReference>
<dbReference type="Pfam" id="PF08238">
    <property type="entry name" value="Sel1"/>
    <property type="match status" value="4"/>
</dbReference>
<gene>
    <name evidence="10" type="ORF">CQA43_07405</name>
</gene>
<dbReference type="AlphaFoldDB" id="A0A3D8IAE9"/>
<evidence type="ECO:0000256" key="6">
    <source>
        <dbReference type="ARBA" id="ARBA00022803"/>
    </source>
</evidence>
<dbReference type="SMART" id="SM00671">
    <property type="entry name" value="SEL1"/>
    <property type="match status" value="3"/>
</dbReference>
<sequence length="221" mass="25104">MAIALWIKSDDLTKQINDFLNRQRINEYEAFKQNTLSCTKTHNKESCKKLIAMAQSINDGGGTVEDFWLKNHYAGIASRELKDYTNAIKYFQQACEFGYAASCNLLGSMYSNGKETKKDIKKANKYFQLACDGKDAYGCLNLGTSYYYGESIEQSYSQAFKHFQQAKESKIAESHLYFMLGIMYLEGQGCRLDKDKALEHFGIACDMGNDTACKNYAIIKQ</sequence>
<dbReference type="Proteomes" id="UP000256650">
    <property type="component" value="Unassembled WGS sequence"/>
</dbReference>
<dbReference type="InterPro" id="IPR011990">
    <property type="entry name" value="TPR-like_helical_dom_sf"/>
</dbReference>
<keyword evidence="8" id="KW-0046">Antibiotic resistance</keyword>
<dbReference type="SUPFAM" id="SSF81901">
    <property type="entry name" value="HCP-like"/>
    <property type="match status" value="1"/>
</dbReference>
<dbReference type="OrthoDB" id="9772133at2"/>
<protein>
    <recommendedName>
        <fullName evidence="3 9">Beta-lactamase</fullName>
        <ecNumber evidence="3 9">3.5.2.6</ecNumber>
    </recommendedName>
</protein>
<dbReference type="EMBL" id="NXLS01000008">
    <property type="protein sequence ID" value="RDU62130.1"/>
    <property type="molecule type" value="Genomic_DNA"/>
</dbReference>
<evidence type="ECO:0000256" key="5">
    <source>
        <dbReference type="ARBA" id="ARBA00022801"/>
    </source>
</evidence>
<evidence type="ECO:0000256" key="4">
    <source>
        <dbReference type="ARBA" id="ARBA00022737"/>
    </source>
</evidence>
<dbReference type="InterPro" id="IPR040239">
    <property type="entry name" value="HcpB-like"/>
</dbReference>
<evidence type="ECO:0000256" key="1">
    <source>
        <dbReference type="ARBA" id="ARBA00001526"/>
    </source>
</evidence>
<dbReference type="PANTHER" id="PTHR13891:SF1">
    <property type="entry name" value="CYTOCHROME C OXIDASE ASSEMBLY FACTOR 7"/>
    <property type="match status" value="1"/>
</dbReference>
<name>A0A3D8IAE9_9HELI</name>
<evidence type="ECO:0000256" key="7">
    <source>
        <dbReference type="ARBA" id="ARBA00023157"/>
    </source>
</evidence>
<keyword evidence="5 9" id="KW-0378">Hydrolase</keyword>
<reference evidence="10 11" key="1">
    <citation type="submission" date="2018-04" db="EMBL/GenBank/DDBJ databases">
        <title>Novel Campyloabacter and Helicobacter Species and Strains.</title>
        <authorList>
            <person name="Mannion A.J."/>
            <person name="Shen Z."/>
            <person name="Fox J.G."/>
        </authorList>
    </citation>
    <scope>NUCLEOTIDE SEQUENCE [LARGE SCALE GENOMIC DNA]</scope>
    <source>
        <strain evidence="10 11">MIT 99-5101</strain>
    </source>
</reference>
<organism evidence="10 11">
    <name type="scientific">Helicobacter ganmani</name>
    <dbReference type="NCBI Taxonomy" id="60246"/>
    <lineage>
        <taxon>Bacteria</taxon>
        <taxon>Pseudomonadati</taxon>
        <taxon>Campylobacterota</taxon>
        <taxon>Epsilonproteobacteria</taxon>
        <taxon>Campylobacterales</taxon>
        <taxon>Helicobacteraceae</taxon>
        <taxon>Helicobacter</taxon>
    </lineage>
</organism>
<comment type="similarity">
    <text evidence="2 9">Belongs to the hcp beta-lactamase family.</text>
</comment>
<evidence type="ECO:0000256" key="3">
    <source>
        <dbReference type="ARBA" id="ARBA00012865"/>
    </source>
</evidence>
<evidence type="ECO:0000256" key="8">
    <source>
        <dbReference type="ARBA" id="ARBA00023251"/>
    </source>
</evidence>
<comment type="caution">
    <text evidence="10">The sequence shown here is derived from an EMBL/GenBank/DDBJ whole genome shotgun (WGS) entry which is preliminary data.</text>
</comment>
<keyword evidence="11" id="KW-1185">Reference proteome</keyword>
<evidence type="ECO:0000256" key="9">
    <source>
        <dbReference type="RuleBase" id="RU366075"/>
    </source>
</evidence>
<dbReference type="InterPro" id="IPR006597">
    <property type="entry name" value="Sel1-like"/>
</dbReference>
<dbReference type="Gene3D" id="1.25.40.10">
    <property type="entry name" value="Tetratricopeptide repeat domain"/>
    <property type="match status" value="1"/>
</dbReference>
<keyword evidence="6" id="KW-0802">TPR repeat</keyword>
<keyword evidence="9" id="KW-0964">Secreted</keyword>
<dbReference type="PANTHER" id="PTHR13891">
    <property type="entry name" value="CYTOCHROME C OXIDASE ASSEMBLY FACTOR 7"/>
    <property type="match status" value="1"/>
</dbReference>
<evidence type="ECO:0000313" key="11">
    <source>
        <dbReference type="Proteomes" id="UP000256650"/>
    </source>
</evidence>
<dbReference type="GO" id="GO:0046677">
    <property type="term" value="P:response to antibiotic"/>
    <property type="evidence" value="ECO:0007669"/>
    <property type="project" value="UniProtKB-KW"/>
</dbReference>
<accession>A0A3D8IAE9</accession>
<comment type="subcellular location">
    <subcellularLocation>
        <location evidence="9">Secreted</location>
    </subcellularLocation>
</comment>
<proteinExistence type="inferred from homology"/>
<keyword evidence="7" id="KW-1015">Disulfide bond</keyword>
<dbReference type="GeneID" id="82536108"/>
<dbReference type="GO" id="GO:0005576">
    <property type="term" value="C:extracellular region"/>
    <property type="evidence" value="ECO:0007669"/>
    <property type="project" value="UniProtKB-SubCell"/>
</dbReference>
<dbReference type="EC" id="3.5.2.6" evidence="3 9"/>
<evidence type="ECO:0000313" key="10">
    <source>
        <dbReference type="EMBL" id="RDU62130.1"/>
    </source>
</evidence>
<evidence type="ECO:0000256" key="2">
    <source>
        <dbReference type="ARBA" id="ARBA00008486"/>
    </source>
</evidence>